<evidence type="ECO:0000256" key="1">
    <source>
        <dbReference type="SAM" id="MobiDB-lite"/>
    </source>
</evidence>
<sequence>MAVKEYQPPETPPQRPHPSALRQSRARAAAHAEWTEAHRDADLPYRPTAEERQTPSDYGYHRLEMEATPEMLDDLERRYRKHLRRLEAEDG</sequence>
<dbReference type="Proteomes" id="UP001431429">
    <property type="component" value="Unassembled WGS sequence"/>
</dbReference>
<reference evidence="2" key="1">
    <citation type="submission" date="2022-06" db="EMBL/GenBank/DDBJ databases">
        <title>Genome public.</title>
        <authorList>
            <person name="Sun Q."/>
        </authorList>
    </citation>
    <scope>NUCLEOTIDE SEQUENCE</scope>
    <source>
        <strain evidence="2">CWNU-1</strain>
    </source>
</reference>
<keyword evidence="3" id="KW-1185">Reference proteome</keyword>
<proteinExistence type="predicted"/>
<evidence type="ECO:0000313" key="3">
    <source>
        <dbReference type="Proteomes" id="UP001431429"/>
    </source>
</evidence>
<protein>
    <submittedName>
        <fullName evidence="2">Uncharacterized protein</fullName>
    </submittedName>
</protein>
<evidence type="ECO:0000313" key="2">
    <source>
        <dbReference type="EMBL" id="MCM2394353.1"/>
    </source>
</evidence>
<feature type="compositionally biased region" description="Low complexity" evidence="1">
    <location>
        <begin position="17"/>
        <end position="32"/>
    </location>
</feature>
<dbReference type="EMBL" id="JAMQAW010000118">
    <property type="protein sequence ID" value="MCM2394353.1"/>
    <property type="molecule type" value="Genomic_DNA"/>
</dbReference>
<feature type="region of interest" description="Disordered" evidence="1">
    <location>
        <begin position="1"/>
        <end position="60"/>
    </location>
</feature>
<feature type="compositionally biased region" description="Basic and acidic residues" evidence="1">
    <location>
        <begin position="33"/>
        <end position="60"/>
    </location>
</feature>
<gene>
    <name evidence="2" type="ORF">NBG84_39840</name>
</gene>
<organism evidence="2 3">
    <name type="scientific">Streptomyces albipurpureus</name>
    <dbReference type="NCBI Taxonomy" id="2897419"/>
    <lineage>
        <taxon>Bacteria</taxon>
        <taxon>Bacillati</taxon>
        <taxon>Actinomycetota</taxon>
        <taxon>Actinomycetes</taxon>
        <taxon>Kitasatosporales</taxon>
        <taxon>Streptomycetaceae</taxon>
        <taxon>Streptomyces</taxon>
    </lineage>
</organism>
<name>A0ABT0V0I6_9ACTN</name>
<accession>A0ABT0V0I6</accession>
<comment type="caution">
    <text evidence="2">The sequence shown here is derived from an EMBL/GenBank/DDBJ whole genome shotgun (WGS) entry which is preliminary data.</text>
</comment>
<dbReference type="RefSeq" id="WP_250924632.1">
    <property type="nucleotide sequence ID" value="NZ_JAMQAW010000118.1"/>
</dbReference>